<dbReference type="OrthoDB" id="194443at2759"/>
<evidence type="ECO:0000313" key="4">
    <source>
        <dbReference type="Proteomes" id="UP000038010"/>
    </source>
</evidence>
<evidence type="ECO:0000256" key="1">
    <source>
        <dbReference type="SAM" id="MobiDB-lite"/>
    </source>
</evidence>
<dbReference type="Gene3D" id="3.30.710.10">
    <property type="entry name" value="Potassium Channel Kv1.1, Chain A"/>
    <property type="match status" value="1"/>
</dbReference>
<dbReference type="Proteomes" id="UP000038010">
    <property type="component" value="Unassembled WGS sequence"/>
</dbReference>
<name>A0A0N0NN22_9EURO</name>
<sequence>MSHDAHGKEGSGNGTRSVGFSVQHAEGPVTTVHVGTDEDKRTFRIHLNLMRDNSEYFNTMFIHGFKEKVDNEVILEEYTSEAFSIFVDWLYVGFLKPSHKSDDLVDVWILAHYIGCTQLVDETLDLLKEHHDDGDMLIDGIEDLQKAGHENSKLMQYLVEELAYRLAHDFNGTSKKSFDKSPSAKRLAWAVHMRLMEQLAAYSSDTNRAAPSTMQDCTFHVHEKERGVQCPAADAKRMRACIENNHKVLPVWDQDHW</sequence>
<dbReference type="GeneID" id="28740450"/>
<feature type="domain" description="BTB" evidence="2">
    <location>
        <begin position="30"/>
        <end position="99"/>
    </location>
</feature>
<dbReference type="InterPro" id="IPR000210">
    <property type="entry name" value="BTB/POZ_dom"/>
</dbReference>
<dbReference type="RefSeq" id="XP_018000981.1">
    <property type="nucleotide sequence ID" value="XM_018148571.1"/>
</dbReference>
<organism evidence="3 4">
    <name type="scientific">Cyphellophora attinorum</name>
    <dbReference type="NCBI Taxonomy" id="1664694"/>
    <lineage>
        <taxon>Eukaryota</taxon>
        <taxon>Fungi</taxon>
        <taxon>Dikarya</taxon>
        <taxon>Ascomycota</taxon>
        <taxon>Pezizomycotina</taxon>
        <taxon>Eurotiomycetes</taxon>
        <taxon>Chaetothyriomycetidae</taxon>
        <taxon>Chaetothyriales</taxon>
        <taxon>Cyphellophoraceae</taxon>
        <taxon>Cyphellophora</taxon>
    </lineage>
</organism>
<dbReference type="EMBL" id="LFJN01000010">
    <property type="protein sequence ID" value="KPI41018.1"/>
    <property type="molecule type" value="Genomic_DNA"/>
</dbReference>
<dbReference type="InterPro" id="IPR011333">
    <property type="entry name" value="SKP1/BTB/POZ_sf"/>
</dbReference>
<dbReference type="PANTHER" id="PTHR47843">
    <property type="entry name" value="BTB DOMAIN-CONTAINING PROTEIN-RELATED"/>
    <property type="match status" value="1"/>
</dbReference>
<proteinExistence type="predicted"/>
<protein>
    <recommendedName>
        <fullName evidence="2">BTB domain-containing protein</fullName>
    </recommendedName>
</protein>
<reference evidence="3 4" key="1">
    <citation type="submission" date="2015-06" db="EMBL/GenBank/DDBJ databases">
        <title>Draft genome of the ant-associated black yeast Phialophora attae CBS 131958.</title>
        <authorList>
            <person name="Moreno L.F."/>
            <person name="Stielow B.J."/>
            <person name="de Hoog S."/>
            <person name="Vicente V.A."/>
            <person name="Weiss V.A."/>
            <person name="de Vries M."/>
            <person name="Cruz L.M."/>
            <person name="Souza E.M."/>
        </authorList>
    </citation>
    <scope>NUCLEOTIDE SEQUENCE [LARGE SCALE GENOMIC DNA]</scope>
    <source>
        <strain evidence="3 4">CBS 131958</strain>
    </source>
</reference>
<dbReference type="VEuPathDB" id="FungiDB:AB675_8147"/>
<gene>
    <name evidence="3" type="ORF">AB675_8147</name>
</gene>
<evidence type="ECO:0000259" key="2">
    <source>
        <dbReference type="PROSITE" id="PS50097"/>
    </source>
</evidence>
<evidence type="ECO:0000313" key="3">
    <source>
        <dbReference type="EMBL" id="KPI41018.1"/>
    </source>
</evidence>
<feature type="region of interest" description="Disordered" evidence="1">
    <location>
        <begin position="1"/>
        <end position="20"/>
    </location>
</feature>
<accession>A0A0N0NN22</accession>
<dbReference type="Pfam" id="PF00651">
    <property type="entry name" value="BTB"/>
    <property type="match status" value="1"/>
</dbReference>
<dbReference type="AlphaFoldDB" id="A0A0N0NN22"/>
<dbReference type="CDD" id="cd18186">
    <property type="entry name" value="BTB_POZ_ZBTB_KLHL-like"/>
    <property type="match status" value="1"/>
</dbReference>
<dbReference type="SUPFAM" id="SSF54695">
    <property type="entry name" value="POZ domain"/>
    <property type="match status" value="1"/>
</dbReference>
<comment type="caution">
    <text evidence="3">The sequence shown here is derived from an EMBL/GenBank/DDBJ whole genome shotgun (WGS) entry which is preliminary data.</text>
</comment>
<keyword evidence="4" id="KW-1185">Reference proteome</keyword>
<dbReference type="PROSITE" id="PS50097">
    <property type="entry name" value="BTB"/>
    <property type="match status" value="1"/>
</dbReference>